<protein>
    <submittedName>
        <fullName evidence="1">DUF4417 domain-containing protein</fullName>
    </submittedName>
</protein>
<comment type="caution">
    <text evidence="1">The sequence shown here is derived from an EMBL/GenBank/DDBJ whole genome shotgun (WGS) entry which is preliminary data.</text>
</comment>
<evidence type="ECO:0000313" key="2">
    <source>
        <dbReference type="Proteomes" id="UP000306319"/>
    </source>
</evidence>
<dbReference type="Proteomes" id="UP000306319">
    <property type="component" value="Unassembled WGS sequence"/>
</dbReference>
<keyword evidence="2" id="KW-1185">Reference proteome</keyword>
<reference evidence="1" key="1">
    <citation type="submission" date="2019-04" db="EMBL/GenBank/DDBJ databases">
        <title>Microbes associate with the intestines of laboratory mice.</title>
        <authorList>
            <person name="Navarre W."/>
            <person name="Wong E."/>
            <person name="Huang K."/>
            <person name="Tropini C."/>
            <person name="Ng K."/>
            <person name="Yu B."/>
        </authorList>
    </citation>
    <scope>NUCLEOTIDE SEQUENCE</scope>
    <source>
        <strain evidence="1">NM04_E33</strain>
    </source>
</reference>
<accession>A0AC61RJQ2</accession>
<proteinExistence type="predicted"/>
<name>A0AC61RJQ2_9BACT</name>
<sequence>MNVESMKYRKVADLHPLPDNPRTITKADFERLVDSIKINGFWEHQPMALEEQGGRLIVLSGNQRLKAVKKLKMKEVPTVLYSDLTDEERVEIILRSNINNGEWDSNILTTAPAFEAVDFGFIGLELPQEETKGKKTSKKKIALTPSEDEQDQDPENDTDNEDKGDDEETNEKEAFYRSMLKDVLYESDNIYEIPNLLLEMQAGKVELPLSPWGANSRLRKDVATYHFYVDDYRFEALFKDPIKLLTSNCKAVVEPNCSCHDQTPIAYGISLIYKKRWLCRYLQECGIKVYADLNVSHKFIEYNKMGIPKGYNAFFTRGLDGWLESLKSDLQVAQEISGLERPNLVVYGGGDEIKAFCREHGLLYVTDFINAKKK</sequence>
<dbReference type="EMBL" id="SRYB01000004">
    <property type="protein sequence ID" value="TGY80001.1"/>
    <property type="molecule type" value="Genomic_DNA"/>
</dbReference>
<organism evidence="1 2">
    <name type="scientific">Lepagella muris</name>
    <dbReference type="NCBI Taxonomy" id="3032870"/>
    <lineage>
        <taxon>Bacteria</taxon>
        <taxon>Pseudomonadati</taxon>
        <taxon>Bacteroidota</taxon>
        <taxon>Bacteroidia</taxon>
        <taxon>Bacteroidales</taxon>
        <taxon>Muribaculaceae</taxon>
        <taxon>Lepagella</taxon>
    </lineage>
</organism>
<gene>
    <name evidence="1" type="ORF">E5331_04220</name>
</gene>
<evidence type="ECO:0000313" key="1">
    <source>
        <dbReference type="EMBL" id="TGY80001.1"/>
    </source>
</evidence>